<name>A0AAE2C0X4_9LAMI</name>
<dbReference type="PANTHER" id="PTHR35104">
    <property type="entry name" value="OS03G0807000 PROTEIN"/>
    <property type="match status" value="1"/>
</dbReference>
<gene>
    <name evidence="2" type="ORF">Sango_0869000</name>
</gene>
<feature type="compositionally biased region" description="Low complexity" evidence="1">
    <location>
        <begin position="70"/>
        <end position="83"/>
    </location>
</feature>
<reference evidence="2" key="2">
    <citation type="journal article" date="2024" name="Plant">
        <title>Genomic evolution and insights into agronomic trait innovations of Sesamum species.</title>
        <authorList>
            <person name="Miao H."/>
            <person name="Wang L."/>
            <person name="Qu L."/>
            <person name="Liu H."/>
            <person name="Sun Y."/>
            <person name="Le M."/>
            <person name="Wang Q."/>
            <person name="Wei S."/>
            <person name="Zheng Y."/>
            <person name="Lin W."/>
            <person name="Duan Y."/>
            <person name="Cao H."/>
            <person name="Xiong S."/>
            <person name="Wang X."/>
            <person name="Wei L."/>
            <person name="Li C."/>
            <person name="Ma Q."/>
            <person name="Ju M."/>
            <person name="Zhao R."/>
            <person name="Li G."/>
            <person name="Mu C."/>
            <person name="Tian Q."/>
            <person name="Mei H."/>
            <person name="Zhang T."/>
            <person name="Gao T."/>
            <person name="Zhang H."/>
        </authorList>
    </citation>
    <scope>NUCLEOTIDE SEQUENCE</scope>
    <source>
        <strain evidence="2">K16</strain>
    </source>
</reference>
<feature type="region of interest" description="Disordered" evidence="1">
    <location>
        <begin position="70"/>
        <end position="96"/>
    </location>
</feature>
<organism evidence="2 3">
    <name type="scientific">Sesamum angolense</name>
    <dbReference type="NCBI Taxonomy" id="2727404"/>
    <lineage>
        <taxon>Eukaryota</taxon>
        <taxon>Viridiplantae</taxon>
        <taxon>Streptophyta</taxon>
        <taxon>Embryophyta</taxon>
        <taxon>Tracheophyta</taxon>
        <taxon>Spermatophyta</taxon>
        <taxon>Magnoliopsida</taxon>
        <taxon>eudicotyledons</taxon>
        <taxon>Gunneridae</taxon>
        <taxon>Pentapetalae</taxon>
        <taxon>asterids</taxon>
        <taxon>lamiids</taxon>
        <taxon>Lamiales</taxon>
        <taxon>Pedaliaceae</taxon>
        <taxon>Sesamum</taxon>
    </lineage>
</organism>
<proteinExistence type="predicted"/>
<protein>
    <submittedName>
        <fullName evidence="2">Uncharacterized protein</fullName>
    </submittedName>
</protein>
<reference evidence="2" key="1">
    <citation type="submission" date="2020-06" db="EMBL/GenBank/DDBJ databases">
        <authorList>
            <person name="Li T."/>
            <person name="Hu X."/>
            <person name="Zhang T."/>
            <person name="Song X."/>
            <person name="Zhang H."/>
            <person name="Dai N."/>
            <person name="Sheng W."/>
            <person name="Hou X."/>
            <person name="Wei L."/>
        </authorList>
    </citation>
    <scope>NUCLEOTIDE SEQUENCE</scope>
    <source>
        <strain evidence="2">K16</strain>
        <tissue evidence="2">Leaf</tissue>
    </source>
</reference>
<accession>A0AAE2C0X4</accession>
<sequence>MVFNSPLLVGVAKLSAHACQYIACNPERLTADQVLHLLFCFPFQQLRRLAFCLCTFFCFPPPNNPYLISSFSSSSSSSSSSHSDLAYDLDQHLHSD</sequence>
<dbReference type="AlphaFoldDB" id="A0AAE2C0X4"/>
<dbReference type="EMBL" id="JACGWL010000004">
    <property type="protein sequence ID" value="KAK4405004.1"/>
    <property type="molecule type" value="Genomic_DNA"/>
</dbReference>
<keyword evidence="3" id="KW-1185">Reference proteome</keyword>
<evidence type="ECO:0000313" key="2">
    <source>
        <dbReference type="EMBL" id="KAK4405004.1"/>
    </source>
</evidence>
<dbReference type="PANTHER" id="PTHR35104:SF13">
    <property type="entry name" value="OS03G0807000 PROTEIN"/>
    <property type="match status" value="1"/>
</dbReference>
<dbReference type="Proteomes" id="UP001289374">
    <property type="component" value="Unassembled WGS sequence"/>
</dbReference>
<evidence type="ECO:0000256" key="1">
    <source>
        <dbReference type="SAM" id="MobiDB-lite"/>
    </source>
</evidence>
<comment type="caution">
    <text evidence="2">The sequence shown here is derived from an EMBL/GenBank/DDBJ whole genome shotgun (WGS) entry which is preliminary data.</text>
</comment>
<evidence type="ECO:0000313" key="3">
    <source>
        <dbReference type="Proteomes" id="UP001289374"/>
    </source>
</evidence>